<organism evidence="3 4">
    <name type="scientific">Daphnia pulex</name>
    <name type="common">Water flea</name>
    <dbReference type="NCBI Taxonomy" id="6669"/>
    <lineage>
        <taxon>Eukaryota</taxon>
        <taxon>Metazoa</taxon>
        <taxon>Ecdysozoa</taxon>
        <taxon>Arthropoda</taxon>
        <taxon>Crustacea</taxon>
        <taxon>Branchiopoda</taxon>
        <taxon>Diplostraca</taxon>
        <taxon>Cladocera</taxon>
        <taxon>Anomopoda</taxon>
        <taxon>Daphniidae</taxon>
        <taxon>Daphnia</taxon>
    </lineage>
</organism>
<dbReference type="OMA" id="RICDDIS"/>
<dbReference type="PhylomeDB" id="E9HG80"/>
<proteinExistence type="predicted"/>
<dbReference type="PANTHER" id="PTHR34394:SF1">
    <property type="entry name" value="SIMILAR TO RIKEN CDNA 2310022B05"/>
    <property type="match status" value="1"/>
</dbReference>
<sequence length="205" mass="23379">MENLRIVSDEYFRSLNSIAKRICDDISSTRENYESAWDYLSAEEQNQVINESLIYPDAVLRYSVVDEPNKLTESFPMLKISYGNKILQDESGAQWRDEHSAPFSWKTSSQLLDASSPRDPTLAKEEKQILKKKKPPVPPPKPPKSAIIQNPDVKVCEENNHINEMMNDSSSQSQQDNSTLSEDEYSSLSSQNVLPKTGCEFLDNW</sequence>
<evidence type="ECO:0000313" key="3">
    <source>
        <dbReference type="EMBL" id="EFX69266.1"/>
    </source>
</evidence>
<dbReference type="EMBL" id="GL732639">
    <property type="protein sequence ID" value="EFX69266.1"/>
    <property type="molecule type" value="Genomic_DNA"/>
</dbReference>
<dbReference type="InParanoid" id="E9HG80"/>
<dbReference type="AlphaFoldDB" id="E9HG80"/>
<dbReference type="STRING" id="6669.E9HG80"/>
<name>E9HG80_DAPPU</name>
<feature type="domain" description="DUF4706" evidence="2">
    <location>
        <begin position="10"/>
        <end position="111"/>
    </location>
</feature>
<gene>
    <name evidence="3" type="ORF">DAPPUDRAFT_301007</name>
</gene>
<dbReference type="Pfam" id="PF15797">
    <property type="entry name" value="DUF4706"/>
    <property type="match status" value="1"/>
</dbReference>
<reference evidence="3 4" key="1">
    <citation type="journal article" date="2011" name="Science">
        <title>The ecoresponsive genome of Daphnia pulex.</title>
        <authorList>
            <person name="Colbourne J.K."/>
            <person name="Pfrender M.E."/>
            <person name="Gilbert D."/>
            <person name="Thomas W.K."/>
            <person name="Tucker A."/>
            <person name="Oakley T.H."/>
            <person name="Tokishita S."/>
            <person name="Aerts A."/>
            <person name="Arnold G.J."/>
            <person name="Basu M.K."/>
            <person name="Bauer D.J."/>
            <person name="Caceres C.E."/>
            <person name="Carmel L."/>
            <person name="Casola C."/>
            <person name="Choi J.H."/>
            <person name="Detter J.C."/>
            <person name="Dong Q."/>
            <person name="Dusheyko S."/>
            <person name="Eads B.D."/>
            <person name="Frohlich T."/>
            <person name="Geiler-Samerotte K.A."/>
            <person name="Gerlach D."/>
            <person name="Hatcher P."/>
            <person name="Jogdeo S."/>
            <person name="Krijgsveld J."/>
            <person name="Kriventseva E.V."/>
            <person name="Kultz D."/>
            <person name="Laforsch C."/>
            <person name="Lindquist E."/>
            <person name="Lopez J."/>
            <person name="Manak J.R."/>
            <person name="Muller J."/>
            <person name="Pangilinan J."/>
            <person name="Patwardhan R.P."/>
            <person name="Pitluck S."/>
            <person name="Pritham E.J."/>
            <person name="Rechtsteiner A."/>
            <person name="Rho M."/>
            <person name="Rogozin I.B."/>
            <person name="Sakarya O."/>
            <person name="Salamov A."/>
            <person name="Schaack S."/>
            <person name="Shapiro H."/>
            <person name="Shiga Y."/>
            <person name="Skalitzky C."/>
            <person name="Smith Z."/>
            <person name="Souvorov A."/>
            <person name="Sung W."/>
            <person name="Tang Z."/>
            <person name="Tsuchiya D."/>
            <person name="Tu H."/>
            <person name="Vos H."/>
            <person name="Wang M."/>
            <person name="Wolf Y.I."/>
            <person name="Yamagata H."/>
            <person name="Yamada T."/>
            <person name="Ye Y."/>
            <person name="Shaw J.R."/>
            <person name="Andrews J."/>
            <person name="Crease T.J."/>
            <person name="Tang H."/>
            <person name="Lucas S.M."/>
            <person name="Robertson H.M."/>
            <person name="Bork P."/>
            <person name="Koonin E.V."/>
            <person name="Zdobnov E.M."/>
            <person name="Grigoriev I.V."/>
            <person name="Lynch M."/>
            <person name="Boore J.L."/>
        </authorList>
    </citation>
    <scope>NUCLEOTIDE SEQUENCE [LARGE SCALE GENOMIC DNA]</scope>
</reference>
<feature type="region of interest" description="Disordered" evidence="1">
    <location>
        <begin position="106"/>
        <end position="205"/>
    </location>
</feature>
<dbReference type="InterPro" id="IPR031600">
    <property type="entry name" value="DUF4706"/>
</dbReference>
<dbReference type="OrthoDB" id="5984457at2759"/>
<keyword evidence="4" id="KW-1185">Reference proteome</keyword>
<evidence type="ECO:0000256" key="1">
    <source>
        <dbReference type="SAM" id="MobiDB-lite"/>
    </source>
</evidence>
<accession>E9HG80</accession>
<evidence type="ECO:0000259" key="2">
    <source>
        <dbReference type="Pfam" id="PF15797"/>
    </source>
</evidence>
<dbReference type="eggNOG" id="ENOG502R926">
    <property type="taxonomic scope" value="Eukaryota"/>
</dbReference>
<dbReference type="Proteomes" id="UP000000305">
    <property type="component" value="Unassembled WGS sequence"/>
</dbReference>
<dbReference type="HOGENOM" id="CLU_1338754_0_0_1"/>
<protein>
    <recommendedName>
        <fullName evidence="2">DUF4706 domain-containing protein</fullName>
    </recommendedName>
</protein>
<dbReference type="PANTHER" id="PTHR34394">
    <property type="entry name" value="SIMILAR TO RIKEN CDNA 2310022B05"/>
    <property type="match status" value="1"/>
</dbReference>
<evidence type="ECO:0000313" key="4">
    <source>
        <dbReference type="Proteomes" id="UP000000305"/>
    </source>
</evidence>
<feature type="compositionally biased region" description="Low complexity" evidence="1">
    <location>
        <begin position="167"/>
        <end position="178"/>
    </location>
</feature>
<dbReference type="KEGG" id="dpx:DAPPUDRAFT_301007"/>